<dbReference type="KEGG" id="crq:GCK72_003692"/>
<dbReference type="GeneID" id="9806876"/>
<dbReference type="EMBL" id="WUAV01000002">
    <property type="protein sequence ID" value="KAF1763747.1"/>
    <property type="molecule type" value="Genomic_DNA"/>
</dbReference>
<evidence type="ECO:0008006" key="9">
    <source>
        <dbReference type="Google" id="ProtNLM"/>
    </source>
</evidence>
<proteinExistence type="predicted"/>
<dbReference type="SUPFAM" id="SSF57850">
    <property type="entry name" value="RING/U-box"/>
    <property type="match status" value="1"/>
</dbReference>
<keyword evidence="2 4" id="KW-0863">Zinc-finger</keyword>
<feature type="domain" description="RING-type" evidence="5">
    <location>
        <begin position="116"/>
        <end position="168"/>
    </location>
</feature>
<dbReference type="PANTHER" id="PTHR25462">
    <property type="entry name" value="BONUS, ISOFORM C-RELATED"/>
    <property type="match status" value="1"/>
</dbReference>
<comment type="caution">
    <text evidence="7">The sequence shown here is derived from an EMBL/GenBank/DDBJ whole genome shotgun (WGS) entry which is preliminary data.</text>
</comment>
<dbReference type="PANTHER" id="PTHR25462:SF296">
    <property type="entry name" value="MEIOTIC P26, ISOFORM F"/>
    <property type="match status" value="1"/>
</dbReference>
<accession>A0A6A5H935</accession>
<gene>
    <name evidence="7" type="ORF">GCK72_003692</name>
</gene>
<organism evidence="7 8">
    <name type="scientific">Caenorhabditis remanei</name>
    <name type="common">Caenorhabditis vulgaris</name>
    <dbReference type="NCBI Taxonomy" id="31234"/>
    <lineage>
        <taxon>Eukaryota</taxon>
        <taxon>Metazoa</taxon>
        <taxon>Ecdysozoa</taxon>
        <taxon>Nematoda</taxon>
        <taxon>Chromadorea</taxon>
        <taxon>Rhabditida</taxon>
        <taxon>Rhabditina</taxon>
        <taxon>Rhabditomorpha</taxon>
        <taxon>Rhabditoidea</taxon>
        <taxon>Rhabditidae</taxon>
        <taxon>Peloderinae</taxon>
        <taxon>Caenorhabditis</taxon>
    </lineage>
</organism>
<dbReference type="InterPro" id="IPR000315">
    <property type="entry name" value="Znf_B-box"/>
</dbReference>
<evidence type="ECO:0000256" key="1">
    <source>
        <dbReference type="ARBA" id="ARBA00022723"/>
    </source>
</evidence>
<dbReference type="InterPro" id="IPR013083">
    <property type="entry name" value="Znf_RING/FYVE/PHD"/>
</dbReference>
<dbReference type="GO" id="GO:0008270">
    <property type="term" value="F:zinc ion binding"/>
    <property type="evidence" value="ECO:0007669"/>
    <property type="project" value="UniProtKB-KW"/>
</dbReference>
<evidence type="ECO:0000313" key="7">
    <source>
        <dbReference type="EMBL" id="KAF1763747.1"/>
    </source>
</evidence>
<dbReference type="InterPro" id="IPR047153">
    <property type="entry name" value="TRIM45/56/19-like"/>
</dbReference>
<dbReference type="PROSITE" id="PS50089">
    <property type="entry name" value="ZF_RING_2"/>
    <property type="match status" value="1"/>
</dbReference>
<dbReference type="Gene3D" id="3.30.40.10">
    <property type="entry name" value="Zinc/RING finger domain, C3HC4 (zinc finger)"/>
    <property type="match status" value="1"/>
</dbReference>
<evidence type="ECO:0000313" key="8">
    <source>
        <dbReference type="Proteomes" id="UP000483820"/>
    </source>
</evidence>
<dbReference type="Pfam" id="PF14634">
    <property type="entry name" value="zf-RING_5"/>
    <property type="match status" value="1"/>
</dbReference>
<sequence length="508" mass="58208">MTSKPFNVLTKELVFLKNKSSTQTIRIERLDPSVLGIRASHNLPECFTLTPSQVVTRLPYEYEVYYDSSKNDGLTIPETIHIKFTEKIFMAEGLIDGVTIRVRIAEKKTKLESLECKLCLLQFSEEKEDLIPRILTTCGHTICQSCVNQIKPPQPSIFGIDVQCPFDRKSTNLPPDGMLPKNFTVIELLREHEEIAILEKLTATKLCEDPDVPCFENSKHESTCYCTLCKAEFCEGCFEITHASKIFSSHKAIPIDQKPVVLPNCAVHPDSLVYYLCKSETCQTETKLFCDECKLNEHESHEHDNLAERVVTNQDNLKEIIKNLKSTERKFQLKIETAQTCGQSYRKDTKLYTDKVESIKRYFEAKKEEALKKLDNYFETEREKLEVEKEEIEHGLGLVTEVRRDIEKMLKRKNNLYDVEEIMEKGNALCSLEAGSGALIVPFSTISLPDDMSTESLPIITFSSSPPSTESANVERKSVVRDDLIRAIDRRLIKATRKYSQKKYYNLK</sequence>
<reference evidence="7 8" key="1">
    <citation type="submission" date="2019-12" db="EMBL/GenBank/DDBJ databases">
        <title>Chromosome-level assembly of the Caenorhabditis remanei genome.</title>
        <authorList>
            <person name="Teterina A.A."/>
            <person name="Willis J.H."/>
            <person name="Phillips P.C."/>
        </authorList>
    </citation>
    <scope>NUCLEOTIDE SEQUENCE [LARGE SCALE GENOMIC DNA]</scope>
    <source>
        <strain evidence="7 8">PX506</strain>
        <tissue evidence="7">Whole organism</tissue>
    </source>
</reference>
<evidence type="ECO:0000259" key="6">
    <source>
        <dbReference type="PROSITE" id="PS50119"/>
    </source>
</evidence>
<protein>
    <recommendedName>
        <fullName evidence="9">RING-type domain-containing protein</fullName>
    </recommendedName>
</protein>
<dbReference type="CTD" id="9806876"/>
<evidence type="ECO:0000256" key="4">
    <source>
        <dbReference type="PROSITE-ProRule" id="PRU00024"/>
    </source>
</evidence>
<dbReference type="GO" id="GO:0061630">
    <property type="term" value="F:ubiquitin protein ligase activity"/>
    <property type="evidence" value="ECO:0007669"/>
    <property type="project" value="TreeGrafter"/>
</dbReference>
<dbReference type="InterPro" id="IPR001841">
    <property type="entry name" value="Znf_RING"/>
</dbReference>
<evidence type="ECO:0000256" key="3">
    <source>
        <dbReference type="ARBA" id="ARBA00022833"/>
    </source>
</evidence>
<dbReference type="CDD" id="cd19773">
    <property type="entry name" value="Bbox2_TRIM23_C-IX_rpt1"/>
    <property type="match status" value="1"/>
</dbReference>
<dbReference type="PROSITE" id="PS00518">
    <property type="entry name" value="ZF_RING_1"/>
    <property type="match status" value="1"/>
</dbReference>
<keyword evidence="3" id="KW-0862">Zinc</keyword>
<dbReference type="RefSeq" id="XP_053588387.1">
    <property type="nucleotide sequence ID" value="XM_053724193.1"/>
</dbReference>
<feature type="domain" description="B box-type" evidence="6">
    <location>
        <begin position="209"/>
        <end position="255"/>
    </location>
</feature>
<dbReference type="InterPro" id="IPR017907">
    <property type="entry name" value="Znf_RING_CS"/>
</dbReference>
<evidence type="ECO:0000256" key="2">
    <source>
        <dbReference type="ARBA" id="ARBA00022771"/>
    </source>
</evidence>
<dbReference type="Proteomes" id="UP000483820">
    <property type="component" value="Chromosome II"/>
</dbReference>
<dbReference type="SMART" id="SM00184">
    <property type="entry name" value="RING"/>
    <property type="match status" value="1"/>
</dbReference>
<dbReference type="PROSITE" id="PS50119">
    <property type="entry name" value="ZF_BBOX"/>
    <property type="match status" value="1"/>
</dbReference>
<dbReference type="CDD" id="cd19774">
    <property type="entry name" value="Bbox2_TRIM23_C-IX_rpt2"/>
    <property type="match status" value="1"/>
</dbReference>
<name>A0A6A5H935_CAERE</name>
<keyword evidence="1" id="KW-0479">Metal-binding</keyword>
<dbReference type="AlphaFoldDB" id="A0A6A5H935"/>
<evidence type="ECO:0000259" key="5">
    <source>
        <dbReference type="PROSITE" id="PS50089"/>
    </source>
</evidence>
<dbReference type="Gene3D" id="3.30.160.60">
    <property type="entry name" value="Classic Zinc Finger"/>
    <property type="match status" value="1"/>
</dbReference>